<evidence type="ECO:0000256" key="2">
    <source>
        <dbReference type="SAM" id="SignalP"/>
    </source>
</evidence>
<protein>
    <submittedName>
        <fullName evidence="3">Tripartite tricarboxylate transporter substrate binding protein</fullName>
    </submittedName>
</protein>
<feature type="chain" id="PRO_5045230480" evidence="2">
    <location>
        <begin position="28"/>
        <end position="326"/>
    </location>
</feature>
<dbReference type="InterPro" id="IPR042100">
    <property type="entry name" value="Bug_dom1"/>
</dbReference>
<dbReference type="CDD" id="cd07012">
    <property type="entry name" value="PBP2_Bug_TTT"/>
    <property type="match status" value="1"/>
</dbReference>
<accession>A0ABZ0PG34</accession>
<evidence type="ECO:0000256" key="1">
    <source>
        <dbReference type="ARBA" id="ARBA00006987"/>
    </source>
</evidence>
<organism evidence="3 4">
    <name type="scientific">Sediminicoccus rosea</name>
    <dbReference type="NCBI Taxonomy" id="1225128"/>
    <lineage>
        <taxon>Bacteria</taxon>
        <taxon>Pseudomonadati</taxon>
        <taxon>Pseudomonadota</taxon>
        <taxon>Alphaproteobacteria</taxon>
        <taxon>Acetobacterales</taxon>
        <taxon>Roseomonadaceae</taxon>
        <taxon>Sediminicoccus</taxon>
    </lineage>
</organism>
<dbReference type="SUPFAM" id="SSF53850">
    <property type="entry name" value="Periplasmic binding protein-like II"/>
    <property type="match status" value="1"/>
</dbReference>
<dbReference type="Gene3D" id="3.40.190.10">
    <property type="entry name" value="Periplasmic binding protein-like II"/>
    <property type="match status" value="1"/>
</dbReference>
<dbReference type="RefSeq" id="WP_318648299.1">
    <property type="nucleotide sequence ID" value="NZ_CP137852.1"/>
</dbReference>
<evidence type="ECO:0000313" key="3">
    <source>
        <dbReference type="EMBL" id="WPB84342.1"/>
    </source>
</evidence>
<dbReference type="InterPro" id="IPR005064">
    <property type="entry name" value="BUG"/>
</dbReference>
<dbReference type="PANTHER" id="PTHR42928">
    <property type="entry name" value="TRICARBOXYLATE-BINDING PROTEIN"/>
    <property type="match status" value="1"/>
</dbReference>
<keyword evidence="4" id="KW-1185">Reference proteome</keyword>
<sequence>MRATRRALLTLPLLGPLLGPLATPALAQLPARPFRMILPQPPGSANDTVARIIAEPMGRVLGQPVVVENRPGANGMVAINLLKQQAPDGSAMLLSGVSQLSFNPHLYPNLPYDPVRDFTYVAPVTDAPFILIASKRSGITSVAQLLERARAEPARLTYASAGIGNSTHLSVEMIADRANVRFTHVPYPGTGQALTSVISGETDFMIIVLAVALGQVRAGAVSALALVAPRRLPFLPDLVTQAEAGITAPLMPGWFGLVGPAGVPEPVVNQVNAAVRAALADEGVQRRLTDVVLVPIPGSPADLLARMRQDSEVWGQFIRARGLRPE</sequence>
<comment type="similarity">
    <text evidence="1">Belongs to the UPF0065 (bug) family.</text>
</comment>
<dbReference type="Pfam" id="PF03401">
    <property type="entry name" value="TctC"/>
    <property type="match status" value="1"/>
</dbReference>
<dbReference type="EMBL" id="CP137852">
    <property type="protein sequence ID" value="WPB84342.1"/>
    <property type="molecule type" value="Genomic_DNA"/>
</dbReference>
<dbReference type="PIRSF" id="PIRSF017082">
    <property type="entry name" value="YflP"/>
    <property type="match status" value="1"/>
</dbReference>
<evidence type="ECO:0000313" key="4">
    <source>
        <dbReference type="Proteomes" id="UP001305521"/>
    </source>
</evidence>
<proteinExistence type="inferred from homology"/>
<feature type="signal peptide" evidence="2">
    <location>
        <begin position="1"/>
        <end position="27"/>
    </location>
</feature>
<dbReference type="Proteomes" id="UP001305521">
    <property type="component" value="Chromosome"/>
</dbReference>
<name>A0ABZ0PG34_9PROT</name>
<dbReference type="Gene3D" id="3.40.190.150">
    <property type="entry name" value="Bordetella uptake gene, domain 1"/>
    <property type="match status" value="1"/>
</dbReference>
<gene>
    <name evidence="3" type="ORF">R9Z33_19870</name>
</gene>
<keyword evidence="2" id="KW-0732">Signal</keyword>
<reference evidence="3 4" key="1">
    <citation type="submission" date="2023-11" db="EMBL/GenBank/DDBJ databases">
        <title>Arctic aerobic anoxygenic photoheterotroph Sediminicoccus rosea KRV36 adapts its photosynthesis to long days of polar summer.</title>
        <authorList>
            <person name="Tomasch J."/>
            <person name="Kopejtka K."/>
            <person name="Bily T."/>
            <person name="Gardiner A.T."/>
            <person name="Gardian Z."/>
            <person name="Shivaramu S."/>
            <person name="Koblizek M."/>
            <person name="Engelhardt F."/>
            <person name="Kaftan D."/>
        </authorList>
    </citation>
    <scope>NUCLEOTIDE SEQUENCE [LARGE SCALE GENOMIC DNA]</scope>
    <source>
        <strain evidence="3 4">R-30</strain>
    </source>
</reference>
<dbReference type="PANTHER" id="PTHR42928:SF5">
    <property type="entry name" value="BLR1237 PROTEIN"/>
    <property type="match status" value="1"/>
</dbReference>